<dbReference type="Proteomes" id="UP000285146">
    <property type="component" value="Unassembled WGS sequence"/>
</dbReference>
<dbReference type="InterPro" id="IPR042556">
    <property type="entry name" value="AZUL_sf"/>
</dbReference>
<dbReference type="Gene3D" id="6.10.130.10">
    <property type="entry name" value="Ubiquitin-protein ligase E3A, N-terminal zinc-binding domain (AZUL)"/>
    <property type="match status" value="1"/>
</dbReference>
<feature type="compositionally biased region" description="Polar residues" evidence="6">
    <location>
        <begin position="366"/>
        <end position="386"/>
    </location>
</feature>
<feature type="compositionally biased region" description="Polar residues" evidence="6">
    <location>
        <begin position="304"/>
        <end position="315"/>
    </location>
</feature>
<name>A0A423VLJ4_9PEZI</name>
<organism evidence="8 9">
    <name type="scientific">Cytospora leucostoma</name>
    <dbReference type="NCBI Taxonomy" id="1230097"/>
    <lineage>
        <taxon>Eukaryota</taxon>
        <taxon>Fungi</taxon>
        <taxon>Dikarya</taxon>
        <taxon>Ascomycota</taxon>
        <taxon>Pezizomycotina</taxon>
        <taxon>Sordariomycetes</taxon>
        <taxon>Sordariomycetidae</taxon>
        <taxon>Diaporthales</taxon>
        <taxon>Cytosporaceae</taxon>
        <taxon>Cytospora</taxon>
    </lineage>
</organism>
<feature type="compositionally biased region" description="Basic residues" evidence="6">
    <location>
        <begin position="355"/>
        <end position="365"/>
    </location>
</feature>
<evidence type="ECO:0000256" key="2">
    <source>
        <dbReference type="ARBA" id="ARBA00012485"/>
    </source>
</evidence>
<comment type="catalytic activity">
    <reaction evidence="1">
        <text>S-ubiquitinyl-[E2 ubiquitin-conjugating enzyme]-L-cysteine + [acceptor protein]-L-lysine = [E2 ubiquitin-conjugating enzyme]-L-cysteine + N(6)-ubiquitinyl-[acceptor protein]-L-lysine.</text>
        <dbReference type="EC" id="2.3.2.26"/>
    </reaction>
</comment>
<feature type="compositionally biased region" description="Polar residues" evidence="6">
    <location>
        <begin position="466"/>
        <end position="491"/>
    </location>
</feature>
<gene>
    <name evidence="8" type="ORF">VPNG_09761</name>
</gene>
<feature type="compositionally biased region" description="Basic and acidic residues" evidence="6">
    <location>
        <begin position="270"/>
        <end position="282"/>
    </location>
</feature>
<feature type="compositionally biased region" description="Polar residues" evidence="6">
    <location>
        <begin position="411"/>
        <end position="427"/>
    </location>
</feature>
<evidence type="ECO:0000313" key="9">
    <source>
        <dbReference type="Proteomes" id="UP000285146"/>
    </source>
</evidence>
<dbReference type="EMBL" id="LKEB01000088">
    <property type="protein sequence ID" value="ROV91901.1"/>
    <property type="molecule type" value="Genomic_DNA"/>
</dbReference>
<dbReference type="GO" id="GO:0061630">
    <property type="term" value="F:ubiquitin protein ligase activity"/>
    <property type="evidence" value="ECO:0007669"/>
    <property type="project" value="UniProtKB-EC"/>
</dbReference>
<evidence type="ECO:0000256" key="1">
    <source>
        <dbReference type="ARBA" id="ARBA00000885"/>
    </source>
</evidence>
<accession>A0A423VLJ4</accession>
<dbReference type="OrthoDB" id="5981550at2759"/>
<dbReference type="Pfam" id="PF00632">
    <property type="entry name" value="HECT"/>
    <property type="match status" value="1"/>
</dbReference>
<dbReference type="Gene3D" id="3.30.2410.10">
    <property type="entry name" value="Hect, E3 ligase catalytic domain"/>
    <property type="match status" value="1"/>
</dbReference>
<keyword evidence="9" id="KW-1185">Reference proteome</keyword>
<dbReference type="SUPFAM" id="SSF56204">
    <property type="entry name" value="Hect, E3 ligase catalytic domain"/>
    <property type="match status" value="1"/>
</dbReference>
<feature type="active site" description="Glycyl thioester intermediate" evidence="5">
    <location>
        <position position="1312"/>
    </location>
</feature>
<proteinExistence type="predicted"/>
<keyword evidence="4 5" id="KW-0833">Ubl conjugation pathway</keyword>
<evidence type="ECO:0000259" key="7">
    <source>
        <dbReference type="PROSITE" id="PS50237"/>
    </source>
</evidence>
<keyword evidence="3" id="KW-0808">Transferase</keyword>
<dbReference type="Gene3D" id="3.30.2160.10">
    <property type="entry name" value="Hect, E3 ligase catalytic domain"/>
    <property type="match status" value="1"/>
</dbReference>
<sequence>MTRDTTRPLDAGPTHHHMHHDIETDLLAGLWETAPFARLPWDAPPELKELVEDIENPKRVYAIHRACRRHGFQQLVEKFILQLREGCGSNYCNTPTCFSFRKRSVGRIPIRRYSATSARVLAVYMASQDKPDNALCPALRNPKMPPTAIESLVFYRKPGPQLADERVRSPGKGRHALAVEGSPSGRPARVKAKVQLHTGPRDVSVGAEKVTGQSTQEDDHAPEIPKFEVTERLTGKDYRSFAANMFGTVAFKMLEWLTPNALEDMHETACDLQRDDPREEFRPQSPRRRKSSPRPRSPQKDTTPRSPKSQHTNEFSIAEESKNSPIHTNGEAEAGGHARTELPPSDRRLSSHRPGTVRRNSKARVRTNSATQPKRQVSVDTYSTEAIQDEDLNGLRSPRPQGIQAEKTTRSIKSAASSLSRPISKVSSADYLDESLSEKESSPRPPEVRGTSERDHIDGPTEPDLVSSQDSDHQPTPSEISTSDVSLPNQENEGELTYSSFLPQAISKLDVDIVDFVCDVLQDDGTREQHLLEPAEVSKTLAGPRRNTKTMKRRSRCRRSSYPRNLKREWKLFIEQSLFYTLSDPHALIRSFTHKGELIDSQTLWYCMLRMTRVAPTLVYHCLWLSAAHLFAPPKSVQSLRSPTARLFPKEELSLSNVEAGRLISICLHALIAAAPVVSEKSQIVEMSRLRSQGLSLAASGSQSVELCLQYDDAFSHDLAMRLARRLLAAITTRRYFDEIVERDLDSGDEGEGEPDILAPLFTQLDALSVSNEEGLHETRMSTLLLDWSRAVMFHEWDGSPEVPGDGPFGGALALTDAICESTWGFPPVSNPLLTLHVDKKSQALRITHKQFLADYFAERLDNVEMPVAWVSFTSNKQKTHLLDHPYLFNPDTLISYFRAINFSRMSHVYEEAASLNNRLERLFEQATLIVNRHHKNVLKDLLRTASSRYLILDIGRKTVLSDAFDQLWRREERELLRPLKVHLGEDTGEEGFDSGGVQQEFFRLAIAEALDADFGAFTIDDTNRMAWFRPGSLEPEWKFELVGLLVALAVYNGLTLPISFPKALYRKLLGDPVTDIHHISDGWPQIARSLTELLEWDETNGAVEDVFAITYEFSTSMFNEHVSREMRSITPGAQDKSEHEWPQFGPAFAAGVRDGASGEGVLSRDNPEDAPLVTNANRNAYVSDYIRYMTDVSVRPQYESFAKGFRSILHPKSLTLLNPELLQNLVEGQQEIDISELRRATRYVGYSASSRTIKDFWSIVKRYDDRMKRKLLEFVTASDRVPVGGVKNIQFVVQKNGEEGEGGHLPTAYTCYGTLLLPEYRDREVLKKRLNMALENAQGFGFA</sequence>
<feature type="region of interest" description="Disordered" evidence="6">
    <location>
        <begin position="197"/>
        <end position="223"/>
    </location>
</feature>
<dbReference type="InterPro" id="IPR035983">
    <property type="entry name" value="Hect_E3_ubiquitin_ligase"/>
</dbReference>
<dbReference type="GO" id="GO:0000209">
    <property type="term" value="P:protein polyubiquitination"/>
    <property type="evidence" value="ECO:0007669"/>
    <property type="project" value="InterPro"/>
</dbReference>
<evidence type="ECO:0000256" key="5">
    <source>
        <dbReference type="PROSITE-ProRule" id="PRU00104"/>
    </source>
</evidence>
<dbReference type="InParanoid" id="A0A423VLJ4"/>
<evidence type="ECO:0000256" key="4">
    <source>
        <dbReference type="ARBA" id="ARBA00022786"/>
    </source>
</evidence>
<feature type="domain" description="HECT" evidence="7">
    <location>
        <begin position="972"/>
        <end position="1344"/>
    </location>
</feature>
<reference evidence="8 9" key="1">
    <citation type="submission" date="2015-09" db="EMBL/GenBank/DDBJ databases">
        <title>Host preference determinants of Valsa canker pathogens revealed by comparative genomics.</title>
        <authorList>
            <person name="Yin Z."/>
            <person name="Huang L."/>
        </authorList>
    </citation>
    <scope>NUCLEOTIDE SEQUENCE [LARGE SCALE GENOMIC DNA]</scope>
    <source>
        <strain evidence="8 9">SXYLt</strain>
    </source>
</reference>
<evidence type="ECO:0000256" key="6">
    <source>
        <dbReference type="SAM" id="MobiDB-lite"/>
    </source>
</evidence>
<dbReference type="PANTHER" id="PTHR45700">
    <property type="entry name" value="UBIQUITIN-PROTEIN LIGASE E3C"/>
    <property type="match status" value="1"/>
</dbReference>
<dbReference type="PROSITE" id="PS50237">
    <property type="entry name" value="HECT"/>
    <property type="match status" value="1"/>
</dbReference>
<dbReference type="InterPro" id="IPR000569">
    <property type="entry name" value="HECT_dom"/>
</dbReference>
<feature type="compositionally biased region" description="Basic and acidic residues" evidence="6">
    <location>
        <begin position="334"/>
        <end position="349"/>
    </location>
</feature>
<dbReference type="InterPro" id="IPR032353">
    <property type="entry name" value="AZUL"/>
</dbReference>
<dbReference type="Pfam" id="PF16558">
    <property type="entry name" value="AZUL"/>
    <property type="match status" value="1"/>
</dbReference>
<dbReference type="FunFam" id="3.30.2410.10:FF:000003">
    <property type="entry name" value="probable E3 ubiquitin-protein ligase HERC4 isoform X1"/>
    <property type="match status" value="1"/>
</dbReference>
<feature type="region of interest" description="Disordered" evidence="6">
    <location>
        <begin position="270"/>
        <end position="491"/>
    </location>
</feature>
<dbReference type="EC" id="2.3.2.26" evidence="2"/>
<dbReference type="SMART" id="SM00119">
    <property type="entry name" value="HECTc"/>
    <property type="match status" value="1"/>
</dbReference>
<dbReference type="Gene3D" id="3.90.1750.10">
    <property type="entry name" value="Hect, E3 ligase catalytic domains"/>
    <property type="match status" value="1"/>
</dbReference>
<evidence type="ECO:0000313" key="8">
    <source>
        <dbReference type="EMBL" id="ROV91901.1"/>
    </source>
</evidence>
<evidence type="ECO:0000256" key="3">
    <source>
        <dbReference type="ARBA" id="ARBA00022679"/>
    </source>
</evidence>
<dbReference type="PANTHER" id="PTHR45700:SF8">
    <property type="entry name" value="HECT-TYPE E3 UBIQUITIN TRANSFERASE"/>
    <property type="match status" value="1"/>
</dbReference>
<feature type="compositionally biased region" description="Basic and acidic residues" evidence="6">
    <location>
        <begin position="436"/>
        <end position="459"/>
    </location>
</feature>
<dbReference type="InterPro" id="IPR044611">
    <property type="entry name" value="E3A/B/C-like"/>
</dbReference>
<protein>
    <recommendedName>
        <fullName evidence="2">HECT-type E3 ubiquitin transferase</fullName>
        <ecNumber evidence="2">2.3.2.26</ecNumber>
    </recommendedName>
</protein>
<comment type="caution">
    <text evidence="8">The sequence shown here is derived from an EMBL/GenBank/DDBJ whole genome shotgun (WGS) entry which is preliminary data.</text>
</comment>
<dbReference type="STRING" id="1230097.A0A423VLJ4"/>